<dbReference type="Gene3D" id="1.10.10.10">
    <property type="entry name" value="Winged helix-like DNA-binding domain superfamily/Winged helix DNA-binding domain"/>
    <property type="match status" value="1"/>
</dbReference>
<dbReference type="EMBL" id="MFQA01000045">
    <property type="protein sequence ID" value="OGH68366.1"/>
    <property type="molecule type" value="Genomic_DNA"/>
</dbReference>
<dbReference type="SUPFAM" id="SSF88659">
    <property type="entry name" value="Sigma3 and sigma4 domains of RNA polymerase sigma factors"/>
    <property type="match status" value="1"/>
</dbReference>
<dbReference type="InterPro" id="IPR014284">
    <property type="entry name" value="RNA_pol_sigma-70_dom"/>
</dbReference>
<organism evidence="8 9">
    <name type="scientific">Candidatus Magasanikbacteria bacterium RIFCSPHIGHO2_02_FULL_45_10</name>
    <dbReference type="NCBI Taxonomy" id="1798679"/>
    <lineage>
        <taxon>Bacteria</taxon>
        <taxon>Candidatus Magasanikiibacteriota</taxon>
    </lineage>
</organism>
<dbReference type="AlphaFoldDB" id="A0A1F6M9R1"/>
<dbReference type="Pfam" id="PF08281">
    <property type="entry name" value="Sigma70_r4_2"/>
    <property type="match status" value="1"/>
</dbReference>
<accession>A0A1F6M9R1</accession>
<keyword evidence="2" id="KW-0805">Transcription regulation</keyword>
<dbReference type="InterPro" id="IPR013249">
    <property type="entry name" value="RNA_pol_sigma70_r4_t2"/>
</dbReference>
<dbReference type="PANTHER" id="PTHR43133">
    <property type="entry name" value="RNA POLYMERASE ECF-TYPE SIGMA FACTO"/>
    <property type="match status" value="1"/>
</dbReference>
<dbReference type="InterPro" id="IPR013325">
    <property type="entry name" value="RNA_pol_sigma_r2"/>
</dbReference>
<comment type="similarity">
    <text evidence="1">Belongs to the sigma-70 factor family. ECF subfamily.</text>
</comment>
<evidence type="ECO:0000313" key="9">
    <source>
        <dbReference type="Proteomes" id="UP000176413"/>
    </source>
</evidence>
<dbReference type="InterPro" id="IPR036388">
    <property type="entry name" value="WH-like_DNA-bd_sf"/>
</dbReference>
<sequence length="197" mass="22905">MLDKIAEKFLLYKLQVKQDPEAYAELYDTYVKQIYRFVYFKVSTHEEAEDITSEVFLKAWHYIQEKKEIKSFSGLLYRIARNAIIDVYRAKAGKRETPLIEDIDVGDGGKWFSDISTKVEAEKVIEAIKKLKQEYREVITLRYVDELDISEIAEIVGKGGVATRVTLHRALAKLKKILEEQQVIRYESKSDTTTKEA</sequence>
<dbReference type="InterPro" id="IPR007627">
    <property type="entry name" value="RNA_pol_sigma70_r2"/>
</dbReference>
<dbReference type="SUPFAM" id="SSF88946">
    <property type="entry name" value="Sigma2 domain of RNA polymerase sigma factors"/>
    <property type="match status" value="1"/>
</dbReference>
<keyword evidence="3" id="KW-0731">Sigma factor</keyword>
<evidence type="ECO:0000313" key="8">
    <source>
        <dbReference type="EMBL" id="OGH68366.1"/>
    </source>
</evidence>
<dbReference type="Pfam" id="PF04542">
    <property type="entry name" value="Sigma70_r2"/>
    <property type="match status" value="1"/>
</dbReference>
<dbReference type="InterPro" id="IPR039425">
    <property type="entry name" value="RNA_pol_sigma-70-like"/>
</dbReference>
<evidence type="ECO:0000259" key="7">
    <source>
        <dbReference type="Pfam" id="PF08281"/>
    </source>
</evidence>
<proteinExistence type="inferred from homology"/>
<feature type="domain" description="RNA polymerase sigma factor 70 region 4 type 2" evidence="7">
    <location>
        <begin position="122"/>
        <end position="174"/>
    </location>
</feature>
<keyword evidence="5" id="KW-0804">Transcription</keyword>
<evidence type="ECO:0000256" key="1">
    <source>
        <dbReference type="ARBA" id="ARBA00010641"/>
    </source>
</evidence>
<dbReference type="GO" id="GO:0016987">
    <property type="term" value="F:sigma factor activity"/>
    <property type="evidence" value="ECO:0007669"/>
    <property type="project" value="UniProtKB-KW"/>
</dbReference>
<gene>
    <name evidence="8" type="ORF">A3D53_02775</name>
</gene>
<evidence type="ECO:0000256" key="3">
    <source>
        <dbReference type="ARBA" id="ARBA00023082"/>
    </source>
</evidence>
<dbReference type="GO" id="GO:0006352">
    <property type="term" value="P:DNA-templated transcription initiation"/>
    <property type="evidence" value="ECO:0007669"/>
    <property type="project" value="InterPro"/>
</dbReference>
<dbReference type="InterPro" id="IPR013324">
    <property type="entry name" value="RNA_pol_sigma_r3/r4-like"/>
</dbReference>
<dbReference type="NCBIfam" id="TIGR02937">
    <property type="entry name" value="sigma70-ECF"/>
    <property type="match status" value="1"/>
</dbReference>
<reference evidence="8 9" key="1">
    <citation type="journal article" date="2016" name="Nat. Commun.">
        <title>Thousands of microbial genomes shed light on interconnected biogeochemical processes in an aquifer system.</title>
        <authorList>
            <person name="Anantharaman K."/>
            <person name="Brown C.T."/>
            <person name="Hug L.A."/>
            <person name="Sharon I."/>
            <person name="Castelle C.J."/>
            <person name="Probst A.J."/>
            <person name="Thomas B.C."/>
            <person name="Singh A."/>
            <person name="Wilkins M.J."/>
            <person name="Karaoz U."/>
            <person name="Brodie E.L."/>
            <person name="Williams K.H."/>
            <person name="Hubbard S.S."/>
            <person name="Banfield J.F."/>
        </authorList>
    </citation>
    <scope>NUCLEOTIDE SEQUENCE [LARGE SCALE GENOMIC DNA]</scope>
</reference>
<evidence type="ECO:0000259" key="6">
    <source>
        <dbReference type="Pfam" id="PF04542"/>
    </source>
</evidence>
<evidence type="ECO:0000256" key="4">
    <source>
        <dbReference type="ARBA" id="ARBA00023125"/>
    </source>
</evidence>
<evidence type="ECO:0000256" key="5">
    <source>
        <dbReference type="ARBA" id="ARBA00023163"/>
    </source>
</evidence>
<evidence type="ECO:0000256" key="2">
    <source>
        <dbReference type="ARBA" id="ARBA00023015"/>
    </source>
</evidence>
<dbReference type="Proteomes" id="UP000176413">
    <property type="component" value="Unassembled WGS sequence"/>
</dbReference>
<name>A0A1F6M9R1_9BACT</name>
<feature type="domain" description="RNA polymerase sigma-70 region 2" evidence="6">
    <location>
        <begin position="26"/>
        <end position="92"/>
    </location>
</feature>
<protein>
    <submittedName>
        <fullName evidence="8">Uncharacterized protein</fullName>
    </submittedName>
</protein>
<comment type="caution">
    <text evidence="8">The sequence shown here is derived from an EMBL/GenBank/DDBJ whole genome shotgun (WGS) entry which is preliminary data.</text>
</comment>
<dbReference type="Gene3D" id="1.10.1740.10">
    <property type="match status" value="1"/>
</dbReference>
<keyword evidence="4" id="KW-0238">DNA-binding</keyword>
<dbReference type="CDD" id="cd06171">
    <property type="entry name" value="Sigma70_r4"/>
    <property type="match status" value="1"/>
</dbReference>
<dbReference type="PANTHER" id="PTHR43133:SF8">
    <property type="entry name" value="RNA POLYMERASE SIGMA FACTOR HI_1459-RELATED"/>
    <property type="match status" value="1"/>
</dbReference>
<dbReference type="GO" id="GO:0003677">
    <property type="term" value="F:DNA binding"/>
    <property type="evidence" value="ECO:0007669"/>
    <property type="project" value="UniProtKB-KW"/>
</dbReference>